<proteinExistence type="predicted"/>
<dbReference type="Gene3D" id="1.20.1290.10">
    <property type="entry name" value="AhpD-like"/>
    <property type="match status" value="1"/>
</dbReference>
<comment type="caution">
    <text evidence="3">The sequence shown here is derived from an EMBL/GenBank/DDBJ whole genome shotgun (WGS) entry which is preliminary data.</text>
</comment>
<gene>
    <name evidence="3" type="ORF">Voc01_058290</name>
</gene>
<dbReference type="Proteomes" id="UP000635606">
    <property type="component" value="Unassembled WGS sequence"/>
</dbReference>
<evidence type="ECO:0000256" key="1">
    <source>
        <dbReference type="SAM" id="MobiDB-lite"/>
    </source>
</evidence>
<dbReference type="GO" id="GO:0051920">
    <property type="term" value="F:peroxiredoxin activity"/>
    <property type="evidence" value="ECO:0007669"/>
    <property type="project" value="InterPro"/>
</dbReference>
<dbReference type="InterPro" id="IPR029032">
    <property type="entry name" value="AhpD-like"/>
</dbReference>
<reference evidence="3" key="1">
    <citation type="submission" date="2021-01" db="EMBL/GenBank/DDBJ databases">
        <title>Whole genome shotgun sequence of Virgisporangium ochraceum NBRC 16418.</title>
        <authorList>
            <person name="Komaki H."/>
            <person name="Tamura T."/>
        </authorList>
    </citation>
    <scope>NUCLEOTIDE SEQUENCE</scope>
    <source>
        <strain evidence="3">NBRC 16418</strain>
    </source>
</reference>
<dbReference type="SUPFAM" id="SSF69118">
    <property type="entry name" value="AhpD-like"/>
    <property type="match status" value="1"/>
</dbReference>
<dbReference type="RefSeq" id="WP_203930803.1">
    <property type="nucleotide sequence ID" value="NZ_BOPH01000083.1"/>
</dbReference>
<dbReference type="EMBL" id="BOPH01000083">
    <property type="protein sequence ID" value="GIJ70912.1"/>
    <property type="molecule type" value="Genomic_DNA"/>
</dbReference>
<feature type="region of interest" description="Disordered" evidence="1">
    <location>
        <begin position="180"/>
        <end position="203"/>
    </location>
</feature>
<evidence type="ECO:0000259" key="2">
    <source>
        <dbReference type="Pfam" id="PF02627"/>
    </source>
</evidence>
<sequence>MLRKSNQPRVDTEPPYDDDTAAALEALGPPLALFRALARRPDRARAIQGWGSYYLSRRCALSLRHRELVIDRTTALCGAEYEWGVHIALLAAKAGLTDAQLRSVTGGAATDACWTDPADRAVLAAVDALHTRHDLTDDEWDALTAAVGPDGVVDLMLICGWYHAISYVVRAARLPGEPGAPTFDSVTWPDDDPQPRRAVPRRP</sequence>
<evidence type="ECO:0000313" key="3">
    <source>
        <dbReference type="EMBL" id="GIJ70912.1"/>
    </source>
</evidence>
<dbReference type="InterPro" id="IPR003779">
    <property type="entry name" value="CMD-like"/>
</dbReference>
<name>A0A8J3ZXV5_9ACTN</name>
<evidence type="ECO:0000313" key="4">
    <source>
        <dbReference type="Proteomes" id="UP000635606"/>
    </source>
</evidence>
<protein>
    <recommendedName>
        <fullName evidence="2">Carboxymuconolactone decarboxylase-like domain-containing protein</fullName>
    </recommendedName>
</protein>
<dbReference type="Pfam" id="PF02627">
    <property type="entry name" value="CMD"/>
    <property type="match status" value="1"/>
</dbReference>
<dbReference type="AlphaFoldDB" id="A0A8J3ZXV5"/>
<feature type="domain" description="Carboxymuconolactone decarboxylase-like" evidence="2">
    <location>
        <begin position="53"/>
        <end position="126"/>
    </location>
</feature>
<keyword evidence="4" id="KW-1185">Reference proteome</keyword>
<dbReference type="PANTHER" id="PTHR34846">
    <property type="entry name" value="4-CARBOXYMUCONOLACTONE DECARBOXYLASE FAMILY PROTEIN (AFU_ORTHOLOGUE AFUA_6G11590)"/>
    <property type="match status" value="1"/>
</dbReference>
<accession>A0A8J3ZXV5</accession>
<dbReference type="PANTHER" id="PTHR34846:SF5">
    <property type="entry name" value="CARBOXYMUCONOLACTONE DECARBOXYLASE-LIKE DOMAIN-CONTAINING PROTEIN"/>
    <property type="match status" value="1"/>
</dbReference>
<organism evidence="3 4">
    <name type="scientific">Virgisporangium ochraceum</name>
    <dbReference type="NCBI Taxonomy" id="65505"/>
    <lineage>
        <taxon>Bacteria</taxon>
        <taxon>Bacillati</taxon>
        <taxon>Actinomycetota</taxon>
        <taxon>Actinomycetes</taxon>
        <taxon>Micromonosporales</taxon>
        <taxon>Micromonosporaceae</taxon>
        <taxon>Virgisporangium</taxon>
    </lineage>
</organism>